<name>A0ABD1XWE2_9MARC</name>
<organism evidence="1 2">
    <name type="scientific">Riccia fluitans</name>
    <dbReference type="NCBI Taxonomy" id="41844"/>
    <lineage>
        <taxon>Eukaryota</taxon>
        <taxon>Viridiplantae</taxon>
        <taxon>Streptophyta</taxon>
        <taxon>Embryophyta</taxon>
        <taxon>Marchantiophyta</taxon>
        <taxon>Marchantiopsida</taxon>
        <taxon>Marchantiidae</taxon>
        <taxon>Marchantiales</taxon>
        <taxon>Ricciaceae</taxon>
        <taxon>Riccia</taxon>
    </lineage>
</organism>
<gene>
    <name evidence="1" type="ORF">R1flu_024812</name>
</gene>
<sequence length="83" mass="9053">MPKSVSDIKTLLDLTAKRIIEKRTNSTEIAGFLEEAEVTSTPRYTNRLTKGGGGLKLKEFYPALLELLSRSSVEITSLSAGLP</sequence>
<dbReference type="EMBL" id="JBHFFA010000007">
    <property type="protein sequence ID" value="KAL2613120.1"/>
    <property type="molecule type" value="Genomic_DNA"/>
</dbReference>
<protein>
    <submittedName>
        <fullName evidence="1">Uncharacterized protein</fullName>
    </submittedName>
</protein>
<accession>A0ABD1XWE2</accession>
<comment type="caution">
    <text evidence="1">The sequence shown here is derived from an EMBL/GenBank/DDBJ whole genome shotgun (WGS) entry which is preliminary data.</text>
</comment>
<evidence type="ECO:0000313" key="1">
    <source>
        <dbReference type="EMBL" id="KAL2613120.1"/>
    </source>
</evidence>
<proteinExistence type="predicted"/>
<reference evidence="1 2" key="1">
    <citation type="submission" date="2024-09" db="EMBL/GenBank/DDBJ databases">
        <title>Chromosome-scale assembly of Riccia fluitans.</title>
        <authorList>
            <person name="Paukszto L."/>
            <person name="Sawicki J."/>
            <person name="Karawczyk K."/>
            <person name="Piernik-Szablinska J."/>
            <person name="Szczecinska M."/>
            <person name="Mazdziarz M."/>
        </authorList>
    </citation>
    <scope>NUCLEOTIDE SEQUENCE [LARGE SCALE GENOMIC DNA]</scope>
    <source>
        <strain evidence="1">Rf_01</strain>
        <tissue evidence="1">Aerial parts of the thallus</tissue>
    </source>
</reference>
<keyword evidence="2" id="KW-1185">Reference proteome</keyword>
<evidence type="ECO:0000313" key="2">
    <source>
        <dbReference type="Proteomes" id="UP001605036"/>
    </source>
</evidence>
<dbReference type="Proteomes" id="UP001605036">
    <property type="component" value="Unassembled WGS sequence"/>
</dbReference>
<dbReference type="AlphaFoldDB" id="A0ABD1XWE2"/>